<evidence type="ECO:0000313" key="3">
    <source>
        <dbReference type="EMBL" id="BBJ05130.1"/>
    </source>
</evidence>
<feature type="transmembrane region" description="Helical" evidence="2">
    <location>
        <begin position="44"/>
        <end position="64"/>
    </location>
</feature>
<evidence type="ECO:0000256" key="1">
    <source>
        <dbReference type="SAM" id="MobiDB-lite"/>
    </source>
</evidence>
<feature type="transmembrane region" description="Helical" evidence="2">
    <location>
        <begin position="76"/>
        <end position="94"/>
    </location>
</feature>
<feature type="region of interest" description="Disordered" evidence="1">
    <location>
        <begin position="183"/>
        <end position="205"/>
    </location>
</feature>
<keyword evidence="2" id="KW-0812">Transmembrane</keyword>
<reference evidence="3" key="1">
    <citation type="submission" date="2019-03" db="EMBL/GenBank/DDBJ databases">
        <title>Whole genome analysis of nitrate-reducing bacteria Marinobacter hydrocarbonoclasticus YB03.</title>
        <authorList>
            <person name="Azam A.H."/>
            <person name="Yuk S.R."/>
            <person name="Kamarisima K."/>
            <person name="Miyanaga K."/>
            <person name="Tanji Y."/>
        </authorList>
    </citation>
    <scope>NUCLEOTIDE SEQUENCE</scope>
    <source>
        <strain evidence="3">YB03</strain>
    </source>
</reference>
<sequence length="205" mass="22966">MGKEHTAHYEPSLESDLIRRIRLQRGVHDILEDKTQNWLSFQKIVNVCSGAFITLVVFADFGLISKLAPSASGLPVMLSVAVTALLVFIMNALYDVYSVSEKNATHLQAIQQYTDLLSDLKKAKYSNPQKRIDEATLMHCLSRYLQISASATNAGGNSFDKAQEKYLKRRALRKAREEIPFGSKKEVEQRAKSLTGQCKESEGEI</sequence>
<protein>
    <recommendedName>
        <fullName evidence="4">SMODS and SLOG-associating 2TM effector domain-containing protein</fullName>
    </recommendedName>
</protein>
<keyword evidence="2" id="KW-1133">Transmembrane helix</keyword>
<proteinExistence type="predicted"/>
<accession>A0A455W7G4</accession>
<dbReference type="AlphaFoldDB" id="A0A455W7G4"/>
<organism evidence="3">
    <name type="scientific">Marinobacter nauticus</name>
    <name type="common">Marinobacter hydrocarbonoclasticus</name>
    <name type="synonym">Marinobacter aquaeolei</name>
    <dbReference type="NCBI Taxonomy" id="2743"/>
    <lineage>
        <taxon>Bacteria</taxon>
        <taxon>Pseudomonadati</taxon>
        <taxon>Pseudomonadota</taxon>
        <taxon>Gammaproteobacteria</taxon>
        <taxon>Pseudomonadales</taxon>
        <taxon>Marinobacteraceae</taxon>
        <taxon>Marinobacter</taxon>
    </lineage>
</organism>
<dbReference type="EMBL" id="AP019537">
    <property type="protein sequence ID" value="BBJ05130.1"/>
    <property type="molecule type" value="Genomic_DNA"/>
</dbReference>
<evidence type="ECO:0008006" key="4">
    <source>
        <dbReference type="Google" id="ProtNLM"/>
    </source>
</evidence>
<keyword evidence="2" id="KW-0472">Membrane</keyword>
<evidence type="ECO:0000256" key="2">
    <source>
        <dbReference type="SAM" id="Phobius"/>
    </source>
</evidence>
<gene>
    <name evidence="3" type="ORF">YBY_29790</name>
</gene>
<name>A0A455W7G4_MARNT</name>